<dbReference type="InterPro" id="IPR050445">
    <property type="entry name" value="Bact_polysacc_biosynth/exp"/>
</dbReference>
<name>A0ABN4X9H4_9RHOB</name>
<keyword evidence="1" id="KW-0175">Coiled coil</keyword>
<organism evidence="3 4">
    <name type="scientific">Thioclava nitratireducens</name>
    <dbReference type="NCBI Taxonomy" id="1915078"/>
    <lineage>
        <taxon>Bacteria</taxon>
        <taxon>Pseudomonadati</taxon>
        <taxon>Pseudomonadota</taxon>
        <taxon>Alphaproteobacteria</taxon>
        <taxon>Rhodobacterales</taxon>
        <taxon>Paracoccaceae</taxon>
        <taxon>Thioclava</taxon>
    </lineage>
</organism>
<evidence type="ECO:0000313" key="4">
    <source>
        <dbReference type="Proteomes" id="UP000185622"/>
    </source>
</evidence>
<evidence type="ECO:0008006" key="5">
    <source>
        <dbReference type="Google" id="ProtNLM"/>
    </source>
</evidence>
<dbReference type="PANTHER" id="PTHR32309">
    <property type="entry name" value="TYROSINE-PROTEIN KINASE"/>
    <property type="match status" value="1"/>
</dbReference>
<feature type="coiled-coil region" evidence="1">
    <location>
        <begin position="168"/>
        <end position="202"/>
    </location>
</feature>
<reference evidence="3 4" key="1">
    <citation type="submission" date="2017-01" db="EMBL/GenBank/DDBJ databases">
        <title>The complete genome sequence of a sulfur-oxidizing marine bacterium Thioclava sp. 25B10_4T.</title>
        <authorList>
            <person name="Liu Y."/>
            <person name="Lai Q."/>
            <person name="Shao Z."/>
        </authorList>
    </citation>
    <scope>NUCLEOTIDE SEQUENCE [LARGE SCALE GENOMIC DNA]</scope>
    <source>
        <strain evidence="3 4">25B10_4</strain>
    </source>
</reference>
<proteinExistence type="predicted"/>
<evidence type="ECO:0000256" key="1">
    <source>
        <dbReference type="SAM" id="Coils"/>
    </source>
</evidence>
<dbReference type="RefSeq" id="WP_075774522.1">
    <property type="nucleotide sequence ID" value="NZ_CP019437.1"/>
</dbReference>
<evidence type="ECO:0000256" key="2">
    <source>
        <dbReference type="SAM" id="Phobius"/>
    </source>
</evidence>
<keyword evidence="4" id="KW-1185">Reference proteome</keyword>
<feature type="transmembrane region" description="Helical" evidence="2">
    <location>
        <begin position="473"/>
        <end position="496"/>
    </location>
</feature>
<dbReference type="EMBL" id="CP019437">
    <property type="protein sequence ID" value="AQS47844.1"/>
    <property type="molecule type" value="Genomic_DNA"/>
</dbReference>
<gene>
    <name evidence="3" type="ORF">BMG03_08525</name>
</gene>
<feature type="transmembrane region" description="Helical" evidence="2">
    <location>
        <begin position="413"/>
        <end position="431"/>
    </location>
</feature>
<keyword evidence="2" id="KW-0472">Membrane</keyword>
<accession>A0ABN4X9H4</accession>
<sequence>MRELRFYAALFARRIHWLLLAVLLGALVGLAAGRMITPIYEARALLVVEGDRIPDRLAASTAHTDTNAKLQVIRKRVLSRESLLDMARRMALFPDLRTETGARDADAVFEALKNSVAIEISEQSRSRSAPKDATFMTVSFRAGAPARAARVANELVTRILKEDADIRTKAARDTLDFFSREVDRLEAELSKSSAAILQFKQENGDALPEELPLLRDRLAAVQADAETRLAHVNETETEIDRLVRLREAAGRKVDRDAIYPPAARELSRLEAQRDALKPLLPADDARLAALGAQIQELSQQAQRPLPKAKSAFESRLRELTDALFVAQAAGEAADLKMTQLREAIAKVPANASALEALRRDHDNLADQYDSAVQARAVAETGDTIESLAKGEKLTVIDQAVAPGEPVKPNRKTLALAGVGVGLLLGLVAIALKELLSTGIRRPEDLQRHLGIAAFATLPYLSAPEDARRRRRKVLVSGSMVGGAFIAVVVLFSAFYMPLDRLF</sequence>
<protein>
    <recommendedName>
        <fullName evidence="5">Polysaccharide chain length determinant N-terminal domain-containing protein</fullName>
    </recommendedName>
</protein>
<dbReference type="PANTHER" id="PTHR32309:SF31">
    <property type="entry name" value="CAPSULAR EXOPOLYSACCHARIDE FAMILY"/>
    <property type="match status" value="1"/>
</dbReference>
<keyword evidence="2" id="KW-1133">Transmembrane helix</keyword>
<dbReference type="Proteomes" id="UP000185622">
    <property type="component" value="Chromosome"/>
</dbReference>
<keyword evidence="2" id="KW-0812">Transmembrane</keyword>
<evidence type="ECO:0000313" key="3">
    <source>
        <dbReference type="EMBL" id="AQS47844.1"/>
    </source>
</evidence>